<comment type="similarity">
    <text evidence="7">Belongs to the DHHC palmitoyltransferase family.</text>
</comment>
<feature type="transmembrane region" description="Helical" evidence="7">
    <location>
        <begin position="341"/>
        <end position="365"/>
    </location>
</feature>
<dbReference type="OrthoDB" id="430659at2759"/>
<dbReference type="GO" id="GO:0019706">
    <property type="term" value="F:protein-cysteine S-palmitoyltransferase activity"/>
    <property type="evidence" value="ECO:0007669"/>
    <property type="project" value="UniProtKB-EC"/>
</dbReference>
<reference evidence="9" key="1">
    <citation type="submission" date="2022-08" db="UniProtKB">
        <authorList>
            <consortium name="EnsemblMetazoa"/>
        </authorList>
    </citation>
    <scope>IDENTIFICATION</scope>
    <source>
        <strain evidence="9">05x7-T-G4-1.051#20</strain>
    </source>
</reference>
<comment type="catalytic activity">
    <reaction evidence="7">
        <text>L-cysteinyl-[protein] + hexadecanoyl-CoA = S-hexadecanoyl-L-cysteinyl-[protein] + CoA</text>
        <dbReference type="Rhea" id="RHEA:36683"/>
        <dbReference type="Rhea" id="RHEA-COMP:10131"/>
        <dbReference type="Rhea" id="RHEA-COMP:11032"/>
        <dbReference type="ChEBI" id="CHEBI:29950"/>
        <dbReference type="ChEBI" id="CHEBI:57287"/>
        <dbReference type="ChEBI" id="CHEBI:57379"/>
        <dbReference type="ChEBI" id="CHEBI:74151"/>
        <dbReference type="EC" id="2.3.1.225"/>
    </reaction>
</comment>
<dbReference type="EnsemblMetazoa" id="G27567.1">
    <property type="protein sequence ID" value="G27567.1:cds"/>
    <property type="gene ID" value="G27567"/>
</dbReference>
<evidence type="ECO:0000256" key="7">
    <source>
        <dbReference type="RuleBase" id="RU079119"/>
    </source>
</evidence>
<dbReference type="Proteomes" id="UP000005408">
    <property type="component" value="Unassembled WGS sequence"/>
</dbReference>
<dbReference type="GO" id="GO:0016020">
    <property type="term" value="C:membrane"/>
    <property type="evidence" value="ECO:0007669"/>
    <property type="project" value="UniProtKB-SubCell"/>
</dbReference>
<sequence length="420" mass="48401">MKGHNSSTEGLCCCEYENNQGDRSHILACCCDCEALDQAAERCITCQSVPQETMERLFKTLEDRCRLPGILGQGAVKLRLDVVVPVITIPTCLFLATLGPVMTVLMLTIMPVFLLWFYRLWKRNTKRERTLFFYSWGLMSVVTIFVVFESCVVGFREILLWEHLLLLTAMFLMFYNFVRTKLNVPYLKSSKRQKNFEKPNQSDRRVVYTDENVKVSLEEMTVEDLSESDVKWVDSRPISDGKLVTWCHNCSLKKPPRSGHCNVCKACVSVRDHHCVWIDACIGADNHRSFILSMILFVFCGYYGAHLSMTTLCTPKMYLDWFLLPNDCRFLYIDLQTSASFVASCYAFLAATCMLFGLLFQFLLISQNLTSQEFHIASKRNMLRHGLCATKNVYNQGIIHNWFNFWLTGRMDTRTSVISL</sequence>
<keyword evidence="2 7" id="KW-0808">Transferase</keyword>
<feature type="domain" description="Palmitoyltransferase DHHC" evidence="8">
    <location>
        <begin position="245"/>
        <end position="375"/>
    </location>
</feature>
<dbReference type="InterPro" id="IPR039859">
    <property type="entry name" value="PFA4/ZDH16/20/ERF2-like"/>
</dbReference>
<feature type="transmembrane region" description="Helical" evidence="7">
    <location>
        <begin position="290"/>
        <end position="309"/>
    </location>
</feature>
<feature type="transmembrane region" description="Helical" evidence="7">
    <location>
        <begin position="160"/>
        <end position="178"/>
    </location>
</feature>
<feature type="transmembrane region" description="Helical" evidence="7">
    <location>
        <begin position="130"/>
        <end position="148"/>
    </location>
</feature>
<keyword evidence="5 7" id="KW-0472">Membrane</keyword>
<dbReference type="PROSITE" id="PS50216">
    <property type="entry name" value="DHHC"/>
    <property type="match status" value="1"/>
</dbReference>
<evidence type="ECO:0000256" key="2">
    <source>
        <dbReference type="ARBA" id="ARBA00022679"/>
    </source>
</evidence>
<evidence type="ECO:0000313" key="10">
    <source>
        <dbReference type="Proteomes" id="UP000005408"/>
    </source>
</evidence>
<comment type="subcellular location">
    <subcellularLocation>
        <location evidence="1">Membrane</location>
        <topology evidence="1">Multi-pass membrane protein</topology>
    </subcellularLocation>
</comment>
<keyword evidence="4 7" id="KW-1133">Transmembrane helix</keyword>
<keyword evidence="3 7" id="KW-0812">Transmembrane</keyword>
<dbReference type="OMA" id="GNWSEFM"/>
<evidence type="ECO:0000256" key="1">
    <source>
        <dbReference type="ARBA" id="ARBA00004141"/>
    </source>
</evidence>
<evidence type="ECO:0000256" key="6">
    <source>
        <dbReference type="ARBA" id="ARBA00023315"/>
    </source>
</evidence>
<comment type="domain">
    <text evidence="7">The DHHC domain is required for palmitoyltransferase activity.</text>
</comment>
<evidence type="ECO:0000313" key="9">
    <source>
        <dbReference type="EnsemblMetazoa" id="G27567.1:cds"/>
    </source>
</evidence>
<name>A0A8W8LHT9_MAGGI</name>
<evidence type="ECO:0000256" key="4">
    <source>
        <dbReference type="ARBA" id="ARBA00022989"/>
    </source>
</evidence>
<protein>
    <recommendedName>
        <fullName evidence="7">Palmitoyltransferase</fullName>
        <ecNumber evidence="7">2.3.1.225</ecNumber>
    </recommendedName>
</protein>
<dbReference type="EC" id="2.3.1.225" evidence="7"/>
<evidence type="ECO:0000259" key="8">
    <source>
        <dbReference type="Pfam" id="PF01529"/>
    </source>
</evidence>
<dbReference type="InterPro" id="IPR001594">
    <property type="entry name" value="Palmitoyltrfase_DHHC"/>
</dbReference>
<dbReference type="Pfam" id="PF01529">
    <property type="entry name" value="DHHC"/>
    <property type="match status" value="1"/>
</dbReference>
<dbReference type="AlphaFoldDB" id="A0A8W8LHT9"/>
<keyword evidence="10" id="KW-1185">Reference proteome</keyword>
<feature type="transmembrane region" description="Helical" evidence="7">
    <location>
        <begin position="93"/>
        <end position="118"/>
    </location>
</feature>
<evidence type="ECO:0000256" key="5">
    <source>
        <dbReference type="ARBA" id="ARBA00023136"/>
    </source>
</evidence>
<evidence type="ECO:0000256" key="3">
    <source>
        <dbReference type="ARBA" id="ARBA00022692"/>
    </source>
</evidence>
<proteinExistence type="inferred from homology"/>
<keyword evidence="6 7" id="KW-0012">Acyltransferase</keyword>
<dbReference type="PANTHER" id="PTHR12246">
    <property type="entry name" value="PALMITOYLTRANSFERASE ZDHHC16"/>
    <property type="match status" value="1"/>
</dbReference>
<accession>A0A8W8LHT9</accession>
<organism evidence="9 10">
    <name type="scientific">Magallana gigas</name>
    <name type="common">Pacific oyster</name>
    <name type="synonym">Crassostrea gigas</name>
    <dbReference type="NCBI Taxonomy" id="29159"/>
    <lineage>
        <taxon>Eukaryota</taxon>
        <taxon>Metazoa</taxon>
        <taxon>Spiralia</taxon>
        <taxon>Lophotrochozoa</taxon>
        <taxon>Mollusca</taxon>
        <taxon>Bivalvia</taxon>
        <taxon>Autobranchia</taxon>
        <taxon>Pteriomorphia</taxon>
        <taxon>Ostreida</taxon>
        <taxon>Ostreoidea</taxon>
        <taxon>Ostreidae</taxon>
        <taxon>Magallana</taxon>
    </lineage>
</organism>